<organism evidence="4 5">
    <name type="scientific">Halothiobacillus diazotrophicus</name>
    <dbReference type="NCBI Taxonomy" id="1860122"/>
    <lineage>
        <taxon>Bacteria</taxon>
        <taxon>Pseudomonadati</taxon>
        <taxon>Pseudomonadota</taxon>
        <taxon>Gammaproteobacteria</taxon>
        <taxon>Chromatiales</taxon>
        <taxon>Halothiobacillaceae</taxon>
        <taxon>Halothiobacillus</taxon>
    </lineage>
</organism>
<feature type="compositionally biased region" description="Low complexity" evidence="3">
    <location>
        <begin position="157"/>
        <end position="169"/>
    </location>
</feature>
<dbReference type="SUPFAM" id="SSF52833">
    <property type="entry name" value="Thioredoxin-like"/>
    <property type="match status" value="1"/>
</dbReference>
<dbReference type="InterPro" id="IPR036249">
    <property type="entry name" value="Thioredoxin-like_sf"/>
</dbReference>
<dbReference type="Proteomes" id="UP000078596">
    <property type="component" value="Chromosome"/>
</dbReference>
<evidence type="ECO:0000256" key="2">
    <source>
        <dbReference type="PROSITE-ProRule" id="PRU01282"/>
    </source>
</evidence>
<evidence type="ECO:0000256" key="3">
    <source>
        <dbReference type="SAM" id="MobiDB-lite"/>
    </source>
</evidence>
<dbReference type="CDD" id="cd03033">
    <property type="entry name" value="ArsC_15kD"/>
    <property type="match status" value="1"/>
</dbReference>
<dbReference type="AlphaFoldDB" id="A0A191ZEG1"/>
<dbReference type="InterPro" id="IPR006660">
    <property type="entry name" value="Arsenate_reductase-like"/>
</dbReference>
<name>A0A191ZEG1_9GAMM</name>
<dbReference type="Gene3D" id="3.40.30.10">
    <property type="entry name" value="Glutaredoxin"/>
    <property type="match status" value="1"/>
</dbReference>
<dbReference type="EMBL" id="CP016027">
    <property type="protein sequence ID" value="ANJ66250.1"/>
    <property type="molecule type" value="Genomic_DNA"/>
</dbReference>
<comment type="similarity">
    <text evidence="1 2">Belongs to the ArsC family.</text>
</comment>
<dbReference type="NCBIfam" id="TIGR01616">
    <property type="entry name" value="nitro_assoc"/>
    <property type="match status" value="1"/>
</dbReference>
<evidence type="ECO:0000313" key="4">
    <source>
        <dbReference type="EMBL" id="ANJ66250.1"/>
    </source>
</evidence>
<feature type="compositionally biased region" description="Basic and acidic residues" evidence="3">
    <location>
        <begin position="171"/>
        <end position="180"/>
    </location>
</feature>
<dbReference type="STRING" id="1860122.A9404_01645"/>
<evidence type="ECO:0000256" key="1">
    <source>
        <dbReference type="ARBA" id="ARBA00007198"/>
    </source>
</evidence>
<evidence type="ECO:0008006" key="6">
    <source>
        <dbReference type="Google" id="ProtNLM"/>
    </source>
</evidence>
<evidence type="ECO:0000313" key="5">
    <source>
        <dbReference type="Proteomes" id="UP000078596"/>
    </source>
</evidence>
<reference evidence="4 5" key="1">
    <citation type="submission" date="2016-06" db="EMBL/GenBank/DDBJ databases">
        <title>Insight into the functional genes involving in sulfur oxidation in Pearl River water.</title>
        <authorList>
            <person name="Luo J."/>
            <person name="Tan X."/>
            <person name="Lin W."/>
        </authorList>
    </citation>
    <scope>NUCLEOTIDE SEQUENCE [LARGE SCALE GENOMIC DNA]</scope>
    <source>
        <strain evidence="4 5">LS2</strain>
    </source>
</reference>
<protein>
    <recommendedName>
        <fullName evidence="6">Nitrogenase-associated protein</fullName>
    </recommendedName>
</protein>
<sequence length="180" mass="19912">MKRMSTIIFYEKPGCQNQAGQKQALRAAGFDLDVRNLLTTSWRAETLRPFFGDRPVADWFNRAAPRVKSGEVVPEEMAPEEALAAMMADPLLIRRPLMQIGQLRVCGYDEISKRILWISTGQGDYAIGNPDQFQTCTQTLPCPNPDQVTQLHDRAHSSSSPSGSCASGGNAHHEESRHAS</sequence>
<accession>A0A191ZEG1</accession>
<keyword evidence="5" id="KW-1185">Reference proteome</keyword>
<dbReference type="KEGG" id="haz:A9404_01645"/>
<dbReference type="InterPro" id="IPR006503">
    <property type="entry name" value="Nase-assoc"/>
</dbReference>
<dbReference type="PROSITE" id="PS51353">
    <property type="entry name" value="ARSC"/>
    <property type="match status" value="1"/>
</dbReference>
<proteinExistence type="inferred from homology"/>
<gene>
    <name evidence="4" type="ORF">A9404_01645</name>
</gene>
<feature type="region of interest" description="Disordered" evidence="3">
    <location>
        <begin position="144"/>
        <end position="180"/>
    </location>
</feature>